<keyword evidence="2" id="KW-1185">Reference proteome</keyword>
<evidence type="ECO:0000313" key="2">
    <source>
        <dbReference type="Proteomes" id="UP000827282"/>
    </source>
</evidence>
<evidence type="ECO:0000313" key="1">
    <source>
        <dbReference type="EMBL" id="UBF23346.1"/>
    </source>
</evidence>
<organism evidence="1 2">
    <name type="scientific">Halorubrum tailed virus 29</name>
    <dbReference type="NCBI Taxonomy" id="2878010"/>
    <lineage>
        <taxon>Viruses</taxon>
        <taxon>Duplodnaviria</taxon>
        <taxon>Heunggongvirae</taxon>
        <taxon>Uroviricota</taxon>
        <taxon>Caudoviricetes</taxon>
        <taxon>Kirjokansivirales</taxon>
        <taxon>Haloferuviridae</taxon>
        <taxon>Dpdavirus</taxon>
        <taxon>Dpdavirus caudatum</taxon>
        <taxon>Dpdavirus HRTV29</taxon>
    </lineage>
</organism>
<reference evidence="1" key="1">
    <citation type="submission" date="2021-05" db="EMBL/GenBank/DDBJ databases">
        <title>Diversity, taxonomy and evolution of archaeal viruses of the class Caudoviricetes.</title>
        <authorList>
            <person name="Liu Y."/>
            <person name="Demina T.A."/>
            <person name="Roux S."/>
            <person name="Aiewsakun P."/>
            <person name="Kazlauskas D."/>
            <person name="Simmonds P."/>
            <person name="Prangishvili D."/>
            <person name="Oksanen H.M."/>
            <person name="Krupovic M."/>
        </authorList>
    </citation>
    <scope>NUCLEOTIDE SEQUENCE</scope>
    <source>
        <strain evidence="1">HRTV-29/29</strain>
    </source>
</reference>
<proteinExistence type="predicted"/>
<accession>A0AAE8Y0R9</accession>
<dbReference type="Proteomes" id="UP000827282">
    <property type="component" value="Segment"/>
</dbReference>
<sequence length="924" mass="99913">MLFDAAFDSPFTAATPPRTEFVVFRDGTEEDAVYDVSPLVDTANPFGDYCVFKLDDRGGQKFEQYPRGTRIDAEIRSAEGIVDRFTGYVVERRENEQAGADALEVEAYSFDQFLRRNTVTNDQRGNTITQALSDIIQTDTPVSYVAGNVDVGDDQELTRSYQGEPVENVLRDFAFKSNNEEFGVNDDLEFFFRPRETEHIDRGIDNTQWFRYDIPELGKEAINEVEVWFNDGEESVVVDDGTDKLDLQDNLGLPSPGTQRAELNRPLVTDITDAEDIGRKYLQFRNSTLSGTVTTFGLYDAEPGDTIDITIDSRGIDSEFVIAGVEYRWGVDETILTIIERRGDVDDILTDLNDSVQRVEMEGANRDAPSNRITTTNATAIVDVTVDADGNTPDANRFVNDGRRAVRDTWTGDAAPDITTLVVGDDGTGLSRSNTTLKNQTNSASVTQSLPDATSVFFDASVTQTGVQEIGLETADGRLITRAVFASPVDLDGTVSVTLDVSNDASVSRGVITTDGQTAVRDVLADNSPALPNAYAYGDDSTAVSESDTALGNELVEVSLDDVLIQSANTTTEFDAITDIDTATLPLTVSNGEIAAQQSSFTVEAEDYDREVGDSLGADDTAYSGSGNTTAIVYSTNDVYREWDFTLPYDLPEGALELYNRNEGDNSGGTVPAVEWSIDGTIIGQTNNLLSLDWKEVFSLTGTTAPALEAGTHTIRAENVLNGSGGARIVDVVAPLDGRFNYTFDNSVSGDTLDGPELFPDQQVFEFATAETRRDVTEASFDLTANDVSNNFYVELANDGSTFTRVNNSQTGSVTFASPDRGVDARLSLSRFGTASTTPATGTQGQSVSSWALNANPDAVLTDDIGEALSRAVVPPGTITGDTVREAGLKSDSTLLTRHEIAEFVVESGQRIASAETTQFTGDN</sequence>
<name>A0AAE8Y0R9_9CAUD</name>
<protein>
    <submittedName>
        <fullName evidence="1">Baseplate hub</fullName>
    </submittedName>
</protein>
<dbReference type="EMBL" id="MZ334526">
    <property type="protein sequence ID" value="UBF23346.1"/>
    <property type="molecule type" value="Genomic_DNA"/>
</dbReference>
<gene>
    <name evidence="1" type="ORF">HRTV-29_gp68</name>
</gene>